<dbReference type="EMBL" id="JATN01000322">
    <property type="protein sequence ID" value="EUC54166.1"/>
    <property type="molecule type" value="Genomic_DNA"/>
</dbReference>
<feature type="compositionally biased region" description="Basic and acidic residues" evidence="1">
    <location>
        <begin position="24"/>
        <end position="35"/>
    </location>
</feature>
<name>X8IYT5_9AGAM</name>
<accession>X8IYT5</accession>
<feature type="region of interest" description="Disordered" evidence="1">
    <location>
        <begin position="1"/>
        <end position="69"/>
    </location>
</feature>
<feature type="compositionally biased region" description="Pro residues" evidence="1">
    <location>
        <begin position="158"/>
        <end position="168"/>
    </location>
</feature>
<reference evidence="3" key="1">
    <citation type="journal article" date="2014" name="Genome Announc.">
        <title>Draft genome sequence of the plant-pathogenic soil fungus Rhizoctonia solani anastomosis group 3 strain Rhs1AP.</title>
        <authorList>
            <person name="Cubeta M.A."/>
            <person name="Thomas E."/>
            <person name="Dean R.A."/>
            <person name="Jabaji S."/>
            <person name="Neate S.M."/>
            <person name="Tavantzis S."/>
            <person name="Toda T."/>
            <person name="Vilgalys R."/>
            <person name="Bharathan N."/>
            <person name="Fedorova-Abrams N."/>
            <person name="Pakala S.B."/>
            <person name="Pakala S.M."/>
            <person name="Zafar N."/>
            <person name="Joardar V."/>
            <person name="Losada L."/>
            <person name="Nierman W.C."/>
        </authorList>
    </citation>
    <scope>NUCLEOTIDE SEQUENCE [LARGE SCALE GENOMIC DNA]</scope>
    <source>
        <strain evidence="3">AG-3</strain>
    </source>
</reference>
<proteinExistence type="predicted"/>
<dbReference type="AlphaFoldDB" id="X8IYT5"/>
<comment type="caution">
    <text evidence="2">The sequence shown here is derived from an EMBL/GenBank/DDBJ whole genome shotgun (WGS) entry which is preliminary data.</text>
</comment>
<evidence type="ECO:0000313" key="2">
    <source>
        <dbReference type="EMBL" id="EUC54166.1"/>
    </source>
</evidence>
<feature type="compositionally biased region" description="Acidic residues" evidence="1">
    <location>
        <begin position="169"/>
        <end position="181"/>
    </location>
</feature>
<organism evidence="2 3">
    <name type="scientific">Rhizoctonia solani AG-3 Rhs1AP</name>
    <dbReference type="NCBI Taxonomy" id="1086054"/>
    <lineage>
        <taxon>Eukaryota</taxon>
        <taxon>Fungi</taxon>
        <taxon>Dikarya</taxon>
        <taxon>Basidiomycota</taxon>
        <taxon>Agaricomycotina</taxon>
        <taxon>Agaricomycetes</taxon>
        <taxon>Cantharellales</taxon>
        <taxon>Ceratobasidiaceae</taxon>
        <taxon>Rhizoctonia</taxon>
    </lineage>
</organism>
<evidence type="ECO:0000256" key="1">
    <source>
        <dbReference type="SAM" id="MobiDB-lite"/>
    </source>
</evidence>
<dbReference type="Proteomes" id="UP000030108">
    <property type="component" value="Unassembled WGS sequence"/>
</dbReference>
<protein>
    <submittedName>
        <fullName evidence="2">Uncharacterized protein</fullName>
    </submittedName>
</protein>
<gene>
    <name evidence="2" type="ORF">RSOL_032160</name>
</gene>
<evidence type="ECO:0000313" key="3">
    <source>
        <dbReference type="Proteomes" id="UP000030108"/>
    </source>
</evidence>
<sequence length="386" mass="43038">MTPNFLLLPLLGRETGESTSSETVTKECWEDDHHHPMPPPPTTPKKRRLRLQQGSNEATPRHTLKPPPQADWSLSLQNLGNTYITLFNDFTTLPLGPMERKSPDHVLRCYNSLRHTLTNLVAAVDAYSHPIEVSYPHLAHLSAMFTMGTQTEPEPEPKPQPVPAPMPEPEPEPQPEPEPEPEPTPPPQSKTPVKPVNPARIVVDLKNYPTLPIRGLSAPDFFRQLVESCARVPGAPVPLGIQWSRKDNLIISFPAGTTQTSINTLFPTICSLVGTEEKPVIRFDVPWRKLHLAGIRARDSPDSPITSEEDLRQTLLLNLAIKYLNLTVQPAWLKKPESIAGTHTSAIIAFEDPDGTIERSLLKTPIFAFGEPITVKKWHDRSLIKS</sequence>
<dbReference type="OrthoDB" id="3270591at2759"/>
<feature type="region of interest" description="Disordered" evidence="1">
    <location>
        <begin position="149"/>
        <end position="195"/>
    </location>
</feature>